<dbReference type="EMBL" id="JAUCMV010000003">
    <property type="protein sequence ID" value="KAK0408181.1"/>
    <property type="molecule type" value="Genomic_DNA"/>
</dbReference>
<sequence length="449" mass="51348">MRFLFTCFVVLLYYPHVQCYISMFDLVTFIRNPTDITYGELESIALRSDLDPDDTLMHSSFADSYKNVSKKLTEYNLEQECSVKWEALDKLTESAIRFSDRFALVFGWVNAKKPSKPLLRLCLQKDPMDALTVFNEEFTQEYIPVFQCLKNVNFKKSTLQAFQRHVMTAAGILTTASLSCEYLLEHEGPRGDLERGDAYQLWNALLGNLREVGSHYAVNVFPDGLSTFIKHEIDQYEASHGDVESSGSDIEPIGSDMANITLLSESIFEALDEGWGGEYGQNVNKIGVLGQDQFSVIFWRSNCSFFSLHSQFNHSESTSKLFPKQMRQYTHKGINFLVHRFNSSLYWWAEYRFLDDRNDILEVLQIHEKDVESGIVADDQTAKKIVAEINEVNYYPMVAVFVSSSEGSSDCVVGHNVNVLEQEREFTNQLPDYSDGGTEAYKIKVFFGY</sequence>
<evidence type="ECO:0000313" key="3">
    <source>
        <dbReference type="Proteomes" id="UP001175271"/>
    </source>
</evidence>
<comment type="caution">
    <text evidence="2">The sequence shown here is derived from an EMBL/GenBank/DDBJ whole genome shotgun (WGS) entry which is preliminary data.</text>
</comment>
<feature type="signal peptide" evidence="1">
    <location>
        <begin position="1"/>
        <end position="19"/>
    </location>
</feature>
<feature type="chain" id="PRO_5041208360" evidence="1">
    <location>
        <begin position="20"/>
        <end position="449"/>
    </location>
</feature>
<reference evidence="2" key="1">
    <citation type="submission" date="2023-06" db="EMBL/GenBank/DDBJ databases">
        <title>Genomic analysis of the entomopathogenic nematode Steinernema hermaphroditum.</title>
        <authorList>
            <person name="Schwarz E.M."/>
            <person name="Heppert J.K."/>
            <person name="Baniya A."/>
            <person name="Schwartz H.T."/>
            <person name="Tan C.-H."/>
            <person name="Antoshechkin I."/>
            <person name="Sternberg P.W."/>
            <person name="Goodrich-Blair H."/>
            <person name="Dillman A.R."/>
        </authorList>
    </citation>
    <scope>NUCLEOTIDE SEQUENCE</scope>
    <source>
        <strain evidence="2">PS9179</strain>
        <tissue evidence="2">Whole animal</tissue>
    </source>
</reference>
<protein>
    <submittedName>
        <fullName evidence="2">Uncharacterized protein</fullName>
    </submittedName>
</protein>
<organism evidence="2 3">
    <name type="scientific">Steinernema hermaphroditum</name>
    <dbReference type="NCBI Taxonomy" id="289476"/>
    <lineage>
        <taxon>Eukaryota</taxon>
        <taxon>Metazoa</taxon>
        <taxon>Ecdysozoa</taxon>
        <taxon>Nematoda</taxon>
        <taxon>Chromadorea</taxon>
        <taxon>Rhabditida</taxon>
        <taxon>Tylenchina</taxon>
        <taxon>Panagrolaimomorpha</taxon>
        <taxon>Strongyloidoidea</taxon>
        <taxon>Steinernematidae</taxon>
        <taxon>Steinernema</taxon>
    </lineage>
</organism>
<dbReference type="AlphaFoldDB" id="A0AA39LS73"/>
<keyword evidence="1" id="KW-0732">Signal</keyword>
<keyword evidence="3" id="KW-1185">Reference proteome</keyword>
<gene>
    <name evidence="2" type="ORF">QR680_003815</name>
</gene>
<accession>A0AA39LS73</accession>
<dbReference type="Proteomes" id="UP001175271">
    <property type="component" value="Unassembled WGS sequence"/>
</dbReference>
<proteinExistence type="predicted"/>
<evidence type="ECO:0000256" key="1">
    <source>
        <dbReference type="SAM" id="SignalP"/>
    </source>
</evidence>
<evidence type="ECO:0000313" key="2">
    <source>
        <dbReference type="EMBL" id="KAK0408181.1"/>
    </source>
</evidence>
<name>A0AA39LS73_9BILA</name>